<evidence type="ECO:0000313" key="1">
    <source>
        <dbReference type="EMBL" id="RXZ68191.1"/>
    </source>
</evidence>
<dbReference type="AlphaFoldDB" id="A0A4Q2KXB0"/>
<dbReference type="Proteomes" id="UP000293865">
    <property type="component" value="Unassembled WGS sequence"/>
</dbReference>
<dbReference type="EMBL" id="SDPN01000031">
    <property type="protein sequence ID" value="RXZ68191.1"/>
    <property type="molecule type" value="Genomic_DNA"/>
</dbReference>
<proteinExistence type="predicted"/>
<dbReference type="InterPro" id="IPR043129">
    <property type="entry name" value="ATPase_NBD"/>
</dbReference>
<reference evidence="1 2" key="1">
    <citation type="submission" date="2019-01" db="EMBL/GenBank/DDBJ databases">
        <title>Agromyces.</title>
        <authorList>
            <person name="Li J."/>
        </authorList>
    </citation>
    <scope>NUCLEOTIDE SEQUENCE [LARGE SCALE GENOMIC DNA]</scope>
    <source>
        <strain evidence="1 2">DSM 15934</strain>
    </source>
</reference>
<gene>
    <name evidence="1" type="ORF">ESP51_14490</name>
</gene>
<accession>A0A4Q2KXB0</accession>
<dbReference type="SUPFAM" id="SSF53067">
    <property type="entry name" value="Actin-like ATPase domain"/>
    <property type="match status" value="1"/>
</dbReference>
<dbReference type="Gene3D" id="3.30.420.40">
    <property type="match status" value="1"/>
</dbReference>
<keyword evidence="2" id="KW-1185">Reference proteome</keyword>
<name>A0A4Q2KXB0_9MICO</name>
<comment type="caution">
    <text evidence="1">The sequence shown here is derived from an EMBL/GenBank/DDBJ whole genome shotgun (WGS) entry which is preliminary data.</text>
</comment>
<organism evidence="1 2">
    <name type="scientific">Agromyces albus</name>
    <dbReference type="NCBI Taxonomy" id="205332"/>
    <lineage>
        <taxon>Bacteria</taxon>
        <taxon>Bacillati</taxon>
        <taxon>Actinomycetota</taxon>
        <taxon>Actinomycetes</taxon>
        <taxon>Micrococcales</taxon>
        <taxon>Microbacteriaceae</taxon>
        <taxon>Agromyces</taxon>
    </lineage>
</organism>
<sequence>MTETIIRSAARSLGAGDAVLAFDVGGTDTKSALVDASGTVLGLRRTPTPRDPADPAGAIVA</sequence>
<evidence type="ECO:0000313" key="2">
    <source>
        <dbReference type="Proteomes" id="UP000293865"/>
    </source>
</evidence>
<protein>
    <submittedName>
        <fullName evidence="1">ROK family protein</fullName>
    </submittedName>
</protein>
<feature type="non-terminal residue" evidence="1">
    <location>
        <position position="61"/>
    </location>
</feature>